<evidence type="ECO:0000256" key="1">
    <source>
        <dbReference type="SAM" id="Phobius"/>
    </source>
</evidence>
<keyword evidence="1" id="KW-1133">Transmembrane helix</keyword>
<comment type="caution">
    <text evidence="2">The sequence shown here is derived from an EMBL/GenBank/DDBJ whole genome shotgun (WGS) entry which is preliminary data.</text>
</comment>
<name>A0A0L6UNY6_9BASI</name>
<reference evidence="2 3" key="1">
    <citation type="submission" date="2015-08" db="EMBL/GenBank/DDBJ databases">
        <title>Next Generation Sequencing and Analysis of the Genome of Puccinia sorghi L Schw, the Causal Agent of Maize Common Rust.</title>
        <authorList>
            <person name="Rochi L."/>
            <person name="Burguener G."/>
            <person name="Darino M."/>
            <person name="Turjanski A."/>
            <person name="Kreff E."/>
            <person name="Dieguez M.J."/>
            <person name="Sacco F."/>
        </authorList>
    </citation>
    <scope>NUCLEOTIDE SEQUENCE [LARGE SCALE GENOMIC DNA]</scope>
    <source>
        <strain evidence="2 3">RO10H11247</strain>
    </source>
</reference>
<dbReference type="AlphaFoldDB" id="A0A0L6UNY6"/>
<sequence>MINKSLRSLKKAPKIYMKTLKEFQPIPMVFFLTQRFSKLQSEILLVSMAMQFATGELLLSMSFCFAYYYFFNKINANYVSSPYFLINCLIKFPFSVSAYFQKKANHWRFSVSNPNNNHQKFLDPTAHLFNRRLTDESYEEMTLY</sequence>
<keyword evidence="1" id="KW-0812">Transmembrane</keyword>
<accession>A0A0L6UNY6</accession>
<feature type="transmembrane region" description="Helical" evidence="1">
    <location>
        <begin position="43"/>
        <end position="70"/>
    </location>
</feature>
<dbReference type="EMBL" id="LAVV01009807">
    <property type="protein sequence ID" value="KNZ49952.1"/>
    <property type="molecule type" value="Genomic_DNA"/>
</dbReference>
<evidence type="ECO:0000313" key="3">
    <source>
        <dbReference type="Proteomes" id="UP000037035"/>
    </source>
</evidence>
<dbReference type="Proteomes" id="UP000037035">
    <property type="component" value="Unassembled WGS sequence"/>
</dbReference>
<dbReference type="VEuPathDB" id="FungiDB:VP01_4675g2"/>
<keyword evidence="3" id="KW-1185">Reference proteome</keyword>
<feature type="transmembrane region" description="Helical" evidence="1">
    <location>
        <begin position="82"/>
        <end position="100"/>
    </location>
</feature>
<organism evidence="2 3">
    <name type="scientific">Puccinia sorghi</name>
    <dbReference type="NCBI Taxonomy" id="27349"/>
    <lineage>
        <taxon>Eukaryota</taxon>
        <taxon>Fungi</taxon>
        <taxon>Dikarya</taxon>
        <taxon>Basidiomycota</taxon>
        <taxon>Pucciniomycotina</taxon>
        <taxon>Pucciniomycetes</taxon>
        <taxon>Pucciniales</taxon>
        <taxon>Pucciniaceae</taxon>
        <taxon>Puccinia</taxon>
    </lineage>
</organism>
<keyword evidence="1" id="KW-0472">Membrane</keyword>
<evidence type="ECO:0000313" key="2">
    <source>
        <dbReference type="EMBL" id="KNZ49952.1"/>
    </source>
</evidence>
<gene>
    <name evidence="2" type="ORF">VP01_4675g2</name>
</gene>
<dbReference type="STRING" id="27349.A0A0L6UNY6"/>
<protein>
    <submittedName>
        <fullName evidence="2">Uncharacterized protein</fullName>
    </submittedName>
</protein>
<proteinExistence type="predicted"/>